<name>A0AAE3W7T9_9ACTN</name>
<evidence type="ECO:0000313" key="2">
    <source>
        <dbReference type="EMBL" id="MDQ0370259.1"/>
    </source>
</evidence>
<keyword evidence="3" id="KW-1185">Reference proteome</keyword>
<protein>
    <submittedName>
        <fullName evidence="2">FixJ family two-component response regulator</fullName>
    </submittedName>
</protein>
<comment type="caution">
    <text evidence="2">The sequence shown here is derived from an EMBL/GenBank/DDBJ whole genome shotgun (WGS) entry which is preliminary data.</text>
</comment>
<gene>
    <name evidence="2" type="ORF">J2S42_006928</name>
</gene>
<dbReference type="GO" id="GO:0003677">
    <property type="term" value="F:DNA binding"/>
    <property type="evidence" value="ECO:0007669"/>
    <property type="project" value="InterPro"/>
</dbReference>
<accession>A0AAE3W7T9</accession>
<dbReference type="EMBL" id="JAUSUZ010000001">
    <property type="protein sequence ID" value="MDQ0370259.1"/>
    <property type="molecule type" value="Genomic_DNA"/>
</dbReference>
<dbReference type="Proteomes" id="UP001240236">
    <property type="component" value="Unassembled WGS sequence"/>
</dbReference>
<feature type="domain" description="HTH luxR-type" evidence="1">
    <location>
        <begin position="1"/>
        <end position="33"/>
    </location>
</feature>
<dbReference type="GO" id="GO:0006355">
    <property type="term" value="P:regulation of DNA-templated transcription"/>
    <property type="evidence" value="ECO:0007669"/>
    <property type="project" value="InterPro"/>
</dbReference>
<sequence>MLDGIARGLRNRANAAELRLSEHTVKFHVLNLLGSWAPVRVVRPPRPCLSTEVDERTAVNYG</sequence>
<evidence type="ECO:0000259" key="1">
    <source>
        <dbReference type="Pfam" id="PF00196"/>
    </source>
</evidence>
<dbReference type="AlphaFoldDB" id="A0AAE3W7T9"/>
<dbReference type="Pfam" id="PF00196">
    <property type="entry name" value="GerE"/>
    <property type="match status" value="1"/>
</dbReference>
<evidence type="ECO:0000313" key="3">
    <source>
        <dbReference type="Proteomes" id="UP001240236"/>
    </source>
</evidence>
<proteinExistence type="predicted"/>
<dbReference type="SUPFAM" id="SSF46894">
    <property type="entry name" value="C-terminal effector domain of the bipartite response regulators"/>
    <property type="match status" value="1"/>
</dbReference>
<dbReference type="InterPro" id="IPR036388">
    <property type="entry name" value="WH-like_DNA-bd_sf"/>
</dbReference>
<dbReference type="InterPro" id="IPR000792">
    <property type="entry name" value="Tscrpt_reg_LuxR_C"/>
</dbReference>
<dbReference type="InterPro" id="IPR016032">
    <property type="entry name" value="Sig_transdc_resp-reg_C-effctor"/>
</dbReference>
<reference evidence="2 3" key="1">
    <citation type="submission" date="2023-07" db="EMBL/GenBank/DDBJ databases">
        <title>Sequencing the genomes of 1000 actinobacteria strains.</title>
        <authorList>
            <person name="Klenk H.-P."/>
        </authorList>
    </citation>
    <scope>NUCLEOTIDE SEQUENCE [LARGE SCALE GENOMIC DNA]</scope>
    <source>
        <strain evidence="2 3">DSM 44709</strain>
    </source>
</reference>
<organism evidence="2 3">
    <name type="scientific">Catenuloplanes indicus</name>
    <dbReference type="NCBI Taxonomy" id="137267"/>
    <lineage>
        <taxon>Bacteria</taxon>
        <taxon>Bacillati</taxon>
        <taxon>Actinomycetota</taxon>
        <taxon>Actinomycetes</taxon>
        <taxon>Micromonosporales</taxon>
        <taxon>Micromonosporaceae</taxon>
        <taxon>Catenuloplanes</taxon>
    </lineage>
</organism>
<dbReference type="Gene3D" id="1.10.10.10">
    <property type="entry name" value="Winged helix-like DNA-binding domain superfamily/Winged helix DNA-binding domain"/>
    <property type="match status" value="1"/>
</dbReference>